<keyword evidence="11" id="KW-1185">Reference proteome</keyword>
<dbReference type="OrthoDB" id="437369at2759"/>
<dbReference type="Proteomes" id="UP000325440">
    <property type="component" value="Unassembled WGS sequence"/>
</dbReference>
<feature type="signal peptide" evidence="8">
    <location>
        <begin position="1"/>
        <end position="21"/>
    </location>
</feature>
<dbReference type="Gene3D" id="3.50.50.60">
    <property type="entry name" value="FAD/NAD(P)-binding domain"/>
    <property type="match status" value="1"/>
</dbReference>
<keyword evidence="3" id="KW-0285">Flavoprotein</keyword>
<feature type="domain" description="Prenylcysteine lyase" evidence="9">
    <location>
        <begin position="120"/>
        <end position="459"/>
    </location>
</feature>
<evidence type="ECO:0000256" key="7">
    <source>
        <dbReference type="ARBA" id="ARBA00023180"/>
    </source>
</evidence>
<dbReference type="InterPro" id="IPR010795">
    <property type="entry name" value="Prenylcys_lyase"/>
</dbReference>
<proteinExistence type="inferred from homology"/>
<evidence type="ECO:0000313" key="11">
    <source>
        <dbReference type="Proteomes" id="UP000325440"/>
    </source>
</evidence>
<protein>
    <submittedName>
        <fullName evidence="10">Prenylcysteine lyase,FAD/NAD(P)-binding domain</fullName>
    </submittedName>
</protein>
<evidence type="ECO:0000256" key="6">
    <source>
        <dbReference type="ARBA" id="ARBA00023002"/>
    </source>
</evidence>
<evidence type="ECO:0000256" key="8">
    <source>
        <dbReference type="SAM" id="SignalP"/>
    </source>
</evidence>
<comment type="similarity">
    <text evidence="2">Belongs to the prenylcysteine oxidase family.</text>
</comment>
<comment type="cofactor">
    <cofactor evidence="1">
        <name>FAD</name>
        <dbReference type="ChEBI" id="CHEBI:57692"/>
    </cofactor>
</comment>
<keyword evidence="5" id="KW-0274">FAD</keyword>
<dbReference type="Pfam" id="PF13450">
    <property type="entry name" value="NAD_binding_8"/>
    <property type="match status" value="1"/>
</dbReference>
<organism evidence="10 11">
    <name type="scientific">Cinara cedri</name>
    <dbReference type="NCBI Taxonomy" id="506608"/>
    <lineage>
        <taxon>Eukaryota</taxon>
        <taxon>Metazoa</taxon>
        <taxon>Ecdysozoa</taxon>
        <taxon>Arthropoda</taxon>
        <taxon>Hexapoda</taxon>
        <taxon>Insecta</taxon>
        <taxon>Pterygota</taxon>
        <taxon>Neoptera</taxon>
        <taxon>Paraneoptera</taxon>
        <taxon>Hemiptera</taxon>
        <taxon>Sternorrhyncha</taxon>
        <taxon>Aphidomorpha</taxon>
        <taxon>Aphidoidea</taxon>
        <taxon>Aphididae</taxon>
        <taxon>Lachninae</taxon>
        <taxon>Cinara</taxon>
    </lineage>
</organism>
<name>A0A5E4MX69_9HEMI</name>
<keyword evidence="7" id="KW-0325">Glycoprotein</keyword>
<dbReference type="EMBL" id="CABPRJ010001430">
    <property type="protein sequence ID" value="VVC36098.1"/>
    <property type="molecule type" value="Genomic_DNA"/>
</dbReference>
<keyword evidence="4 8" id="KW-0732">Signal</keyword>
<dbReference type="GO" id="GO:0001735">
    <property type="term" value="F:prenylcysteine oxidase activity"/>
    <property type="evidence" value="ECO:0007669"/>
    <property type="project" value="InterPro"/>
</dbReference>
<evidence type="ECO:0000256" key="3">
    <source>
        <dbReference type="ARBA" id="ARBA00022630"/>
    </source>
</evidence>
<dbReference type="InterPro" id="IPR017046">
    <property type="entry name" value="Prenylcysteine_Oxase1"/>
</dbReference>
<dbReference type="GO" id="GO:0030328">
    <property type="term" value="P:prenylcysteine catabolic process"/>
    <property type="evidence" value="ECO:0007669"/>
    <property type="project" value="InterPro"/>
</dbReference>
<reference evidence="10 11" key="1">
    <citation type="submission" date="2019-08" db="EMBL/GenBank/DDBJ databases">
        <authorList>
            <person name="Alioto T."/>
            <person name="Alioto T."/>
            <person name="Gomez Garrido J."/>
        </authorList>
    </citation>
    <scope>NUCLEOTIDE SEQUENCE [LARGE SCALE GENOMIC DNA]</scope>
</reference>
<evidence type="ECO:0000256" key="4">
    <source>
        <dbReference type="ARBA" id="ARBA00022729"/>
    </source>
</evidence>
<feature type="chain" id="PRO_5023046059" evidence="8">
    <location>
        <begin position="22"/>
        <end position="470"/>
    </location>
</feature>
<dbReference type="GO" id="GO:0030327">
    <property type="term" value="P:prenylated protein catabolic process"/>
    <property type="evidence" value="ECO:0007669"/>
    <property type="project" value="TreeGrafter"/>
</dbReference>
<sequence>MKHPLVLVVWSLTLLVCNNQANLNIAIIGGGIGGTSCAHFLREMFNDLVKIDIYEGNKVGGRLATEIMNDGNEYETGGSVIHQRNKYMSDFVNHFGLQKRNSLFKNERLGFYNGKDFDFIENNYFILHLMNIYWRYGYSLKHLNDFVYSMLDKFDKIYELQANGQSFDTTYDLLTSMDPSFVNYLNISVKDAYLKNDYSISLVTELVQASIRVNYGQNINVHQFVGTVSMAGMDGSLWSVKEGNKRVAEKLLEISKAQLIDEYVIQIMKNGESYTLLTNTGKKSTYDYVVFAAPLVSNQRIPINFANIPLEFDKLGTYHQTVCTLVFGKIKKTQFPPLSDYPSPILIISTNEKVFFNSISNIEGVNETANLNVWKVFSQEPLTNNQIHALFVNITDVKIVNWLAYPHYYVPTESRSFHIADRLYHINAIEWVASAMEMSCIGAKNVALLIKKHFYSKEQSETVERSHIEL</sequence>
<evidence type="ECO:0000259" key="9">
    <source>
        <dbReference type="Pfam" id="PF07156"/>
    </source>
</evidence>
<keyword evidence="6" id="KW-0560">Oxidoreductase</keyword>
<gene>
    <name evidence="10" type="ORF">CINCED_3A025479</name>
</gene>
<evidence type="ECO:0000256" key="5">
    <source>
        <dbReference type="ARBA" id="ARBA00022827"/>
    </source>
</evidence>
<evidence type="ECO:0000313" key="10">
    <source>
        <dbReference type="EMBL" id="VVC36098.1"/>
    </source>
</evidence>
<dbReference type="SUPFAM" id="SSF51905">
    <property type="entry name" value="FAD/NAD(P)-binding domain"/>
    <property type="match status" value="1"/>
</dbReference>
<accession>A0A5E4MX69</accession>
<dbReference type="GO" id="GO:0016829">
    <property type="term" value="F:lyase activity"/>
    <property type="evidence" value="ECO:0007669"/>
    <property type="project" value="UniProtKB-KW"/>
</dbReference>
<evidence type="ECO:0000256" key="1">
    <source>
        <dbReference type="ARBA" id="ARBA00001974"/>
    </source>
</evidence>
<dbReference type="PANTHER" id="PTHR15944">
    <property type="entry name" value="FARNESYLCYSTEINE LYASE"/>
    <property type="match status" value="1"/>
</dbReference>
<dbReference type="PANTHER" id="PTHR15944:SF0">
    <property type="entry name" value="PRENYLCYSTEINE LYASE DOMAIN-CONTAINING PROTEIN"/>
    <property type="match status" value="1"/>
</dbReference>
<evidence type="ECO:0000256" key="2">
    <source>
        <dbReference type="ARBA" id="ARBA00009967"/>
    </source>
</evidence>
<dbReference type="Pfam" id="PF07156">
    <property type="entry name" value="Prenylcys_lyase"/>
    <property type="match status" value="1"/>
</dbReference>
<keyword evidence="10" id="KW-0456">Lyase</keyword>
<dbReference type="AlphaFoldDB" id="A0A5E4MX69"/>
<dbReference type="InterPro" id="IPR036188">
    <property type="entry name" value="FAD/NAD-bd_sf"/>
</dbReference>